<reference evidence="2" key="2">
    <citation type="submission" date="2020-09" db="EMBL/GenBank/DDBJ databases">
        <authorList>
            <person name="Sun Q."/>
            <person name="Ohkuma M."/>
        </authorList>
    </citation>
    <scope>NUCLEOTIDE SEQUENCE</scope>
    <source>
        <strain evidence="2">JCM 4391</strain>
    </source>
</reference>
<dbReference type="EMBL" id="BMTP01000009">
    <property type="protein sequence ID" value="GGU46021.1"/>
    <property type="molecule type" value="Genomic_DNA"/>
</dbReference>
<dbReference type="AlphaFoldDB" id="A0A918HZ45"/>
<accession>A0A918HZ45</accession>
<dbReference type="Proteomes" id="UP000636661">
    <property type="component" value="Unassembled WGS sequence"/>
</dbReference>
<gene>
    <name evidence="2" type="ORF">GCM10010274_37820</name>
</gene>
<sequence>MTDLLLTYAGHRDRYFPAANRSRPARYQGVSWGGPPARQPFEGYPNVPANGTAARGAPTGQSAVVERVGRPQKPARVGAGADQGRQAGSAGAPDRAQRPAPTAYGSVTPTAGRGRAVPREPSRPCAGTLW</sequence>
<comment type="caution">
    <text evidence="2">The sequence shown here is derived from an EMBL/GenBank/DDBJ whole genome shotgun (WGS) entry which is preliminary data.</text>
</comment>
<organism evidence="2 3">
    <name type="scientific">Streptomyces lavendofoliae</name>
    <dbReference type="NCBI Taxonomy" id="67314"/>
    <lineage>
        <taxon>Bacteria</taxon>
        <taxon>Bacillati</taxon>
        <taxon>Actinomycetota</taxon>
        <taxon>Actinomycetes</taxon>
        <taxon>Kitasatosporales</taxon>
        <taxon>Streptomycetaceae</taxon>
        <taxon>Streptomyces</taxon>
    </lineage>
</organism>
<evidence type="ECO:0000313" key="3">
    <source>
        <dbReference type="Proteomes" id="UP000636661"/>
    </source>
</evidence>
<keyword evidence="3" id="KW-1185">Reference proteome</keyword>
<evidence type="ECO:0000313" key="2">
    <source>
        <dbReference type="EMBL" id="GGU46021.1"/>
    </source>
</evidence>
<reference evidence="2" key="1">
    <citation type="journal article" date="2014" name="Int. J. Syst. Evol. Microbiol.">
        <title>Complete genome sequence of Corynebacterium casei LMG S-19264T (=DSM 44701T), isolated from a smear-ripened cheese.</title>
        <authorList>
            <consortium name="US DOE Joint Genome Institute (JGI-PGF)"/>
            <person name="Walter F."/>
            <person name="Albersmeier A."/>
            <person name="Kalinowski J."/>
            <person name="Ruckert C."/>
        </authorList>
    </citation>
    <scope>NUCLEOTIDE SEQUENCE</scope>
    <source>
        <strain evidence="2">JCM 4391</strain>
    </source>
</reference>
<name>A0A918HZ45_9ACTN</name>
<feature type="region of interest" description="Disordered" evidence="1">
    <location>
        <begin position="20"/>
        <end position="130"/>
    </location>
</feature>
<proteinExistence type="predicted"/>
<evidence type="ECO:0000256" key="1">
    <source>
        <dbReference type="SAM" id="MobiDB-lite"/>
    </source>
</evidence>
<protein>
    <submittedName>
        <fullName evidence="2">Uncharacterized protein</fullName>
    </submittedName>
</protein>